<protein>
    <submittedName>
        <fullName evidence="1">Uncharacterized protein</fullName>
    </submittedName>
</protein>
<sequence>MGFCRGLGFTGDTKRAQRMATWGIAGRSTSTLMRATWRATTATESACAKIPISALVRPCRPNFTLLKSRISSHSLSGRFVRRELSSLLPVHSAIASACLVSKLPSELSTSAEGRFANYLSPI</sequence>
<proteinExistence type="predicted"/>
<keyword evidence="2" id="KW-1185">Reference proteome</keyword>
<comment type="caution">
    <text evidence="1">The sequence shown here is derived from an EMBL/GenBank/DDBJ whole genome shotgun (WGS) entry which is preliminary data.</text>
</comment>
<dbReference type="EMBL" id="CM004397">
    <property type="protein sequence ID" value="KAG8644715.1"/>
    <property type="molecule type" value="Genomic_DNA"/>
</dbReference>
<evidence type="ECO:0000313" key="1">
    <source>
        <dbReference type="EMBL" id="KAG8644715.1"/>
    </source>
</evidence>
<dbReference type="Proteomes" id="UP000091857">
    <property type="component" value="Chromosome 11"/>
</dbReference>
<name>A0ACB7GXK4_MANES</name>
<gene>
    <name evidence="1" type="ORF">MANES_11G157800v8</name>
</gene>
<evidence type="ECO:0000313" key="2">
    <source>
        <dbReference type="Proteomes" id="UP000091857"/>
    </source>
</evidence>
<organism evidence="1 2">
    <name type="scientific">Manihot esculenta</name>
    <name type="common">Cassava</name>
    <name type="synonym">Jatropha manihot</name>
    <dbReference type="NCBI Taxonomy" id="3983"/>
    <lineage>
        <taxon>Eukaryota</taxon>
        <taxon>Viridiplantae</taxon>
        <taxon>Streptophyta</taxon>
        <taxon>Embryophyta</taxon>
        <taxon>Tracheophyta</taxon>
        <taxon>Spermatophyta</taxon>
        <taxon>Magnoliopsida</taxon>
        <taxon>eudicotyledons</taxon>
        <taxon>Gunneridae</taxon>
        <taxon>Pentapetalae</taxon>
        <taxon>rosids</taxon>
        <taxon>fabids</taxon>
        <taxon>Malpighiales</taxon>
        <taxon>Euphorbiaceae</taxon>
        <taxon>Crotonoideae</taxon>
        <taxon>Manihoteae</taxon>
        <taxon>Manihot</taxon>
    </lineage>
</organism>
<accession>A0ACB7GXK4</accession>
<reference evidence="2" key="1">
    <citation type="journal article" date="2016" name="Nat. Biotechnol.">
        <title>Sequencing wild and cultivated cassava and related species reveals extensive interspecific hybridization and genetic diversity.</title>
        <authorList>
            <person name="Bredeson J.V."/>
            <person name="Lyons J.B."/>
            <person name="Prochnik S.E."/>
            <person name="Wu G.A."/>
            <person name="Ha C.M."/>
            <person name="Edsinger-Gonzales E."/>
            <person name="Grimwood J."/>
            <person name="Schmutz J."/>
            <person name="Rabbi I.Y."/>
            <person name="Egesi C."/>
            <person name="Nauluvula P."/>
            <person name="Lebot V."/>
            <person name="Ndunguru J."/>
            <person name="Mkamilo G."/>
            <person name="Bart R.S."/>
            <person name="Setter T.L."/>
            <person name="Gleadow R.M."/>
            <person name="Kulakow P."/>
            <person name="Ferguson M.E."/>
            <person name="Rounsley S."/>
            <person name="Rokhsar D.S."/>
        </authorList>
    </citation>
    <scope>NUCLEOTIDE SEQUENCE [LARGE SCALE GENOMIC DNA]</scope>
    <source>
        <strain evidence="2">cv. AM560-2</strain>
    </source>
</reference>